<dbReference type="PROSITE" id="PS00622">
    <property type="entry name" value="HTH_LUXR_1"/>
    <property type="match status" value="1"/>
</dbReference>
<dbReference type="EMBL" id="BOOB01000062">
    <property type="protein sequence ID" value="GIH36508.1"/>
    <property type="molecule type" value="Genomic_DNA"/>
</dbReference>
<dbReference type="InterPro" id="IPR016032">
    <property type="entry name" value="Sig_transdc_resp-reg_C-effctor"/>
</dbReference>
<dbReference type="SUPFAM" id="SSF46894">
    <property type="entry name" value="C-terminal effector domain of the bipartite response regulators"/>
    <property type="match status" value="1"/>
</dbReference>
<dbReference type="Pfam" id="PF00196">
    <property type="entry name" value="GerE"/>
    <property type="match status" value="1"/>
</dbReference>
<keyword evidence="2" id="KW-0067">ATP-binding</keyword>
<keyword evidence="5" id="KW-1185">Reference proteome</keyword>
<evidence type="ECO:0000313" key="5">
    <source>
        <dbReference type="Proteomes" id="UP000651728"/>
    </source>
</evidence>
<dbReference type="InterPro" id="IPR000792">
    <property type="entry name" value="Tscrpt_reg_LuxR_C"/>
</dbReference>
<dbReference type="InterPro" id="IPR027417">
    <property type="entry name" value="P-loop_NTPase"/>
</dbReference>
<name>A0ABQ4FNW5_9ACTN</name>
<dbReference type="Gene3D" id="3.40.50.300">
    <property type="entry name" value="P-loop containing nucleotide triphosphate hydrolases"/>
    <property type="match status" value="1"/>
</dbReference>
<protein>
    <submittedName>
        <fullName evidence="4">LuxR family transcriptional regulator</fullName>
    </submittedName>
</protein>
<dbReference type="SUPFAM" id="SSF52540">
    <property type="entry name" value="P-loop containing nucleoside triphosphate hydrolases"/>
    <property type="match status" value="1"/>
</dbReference>
<dbReference type="Pfam" id="PF13191">
    <property type="entry name" value="AAA_16"/>
    <property type="match status" value="1"/>
</dbReference>
<proteinExistence type="predicted"/>
<reference evidence="4 5" key="1">
    <citation type="submission" date="2021-01" db="EMBL/GenBank/DDBJ databases">
        <title>Whole genome shotgun sequence of Microbispora amethystogenes NBRC 101907.</title>
        <authorList>
            <person name="Komaki H."/>
            <person name="Tamura T."/>
        </authorList>
    </citation>
    <scope>NUCLEOTIDE SEQUENCE [LARGE SCALE GENOMIC DNA]</scope>
    <source>
        <strain evidence="4 5">NBRC 101907</strain>
    </source>
</reference>
<dbReference type="InterPro" id="IPR011990">
    <property type="entry name" value="TPR-like_helical_dom_sf"/>
</dbReference>
<sequence>MNLIERDEALASLQEMLAAALTGKGKVAMLSGTVATGKSALLDAFAEQAVELGALPVAATASRMEQDLPLGVLGQLIEEAPLVEEERVRALALLEEGKRTAMSSGLASETLDQVDAQIAHALCTVLLELSERYPLVIVVDDVHYADRPSLLCLAYLARRVRFARIMVIFSYSDYVRSTDTFFWTDLLRQPYCGVVQLNPLSRQGVHTLVRERAGEEVAVRFAEDWYAYSAGNPLLAAALIEDYLGGPSARERDGEPAADEPVVGERYGQAVLTCLHRGEPELLRIARCLAVLGETDSLDRLLGLGHTQISRAMNALTAGGVLSVGRFRHESARTAVLAEVGLDERRDLHRRAAELAHADGAATSVIADHLVQAGPIDAPWVVPVLEDAARDALREGRTERGVDYLRLAWQACTDERRRLKIATMLVRAEWRINPEAPDRHLADLTEAMQRGHLRGGDGVVLARALLWHGRYDDAQDVIEHLTTAGYESDPETVMELNIARPWLRATHPAFASKLGEPRADTGTALVSVAAGRRLETATALAQVLVNGPHEGALIAVERILRLARLDEMSMDTVECALLALTYGGQAEKAAPLCDLFSVEASSRRAPSRQARLSAIRAEMAVRQGDMVSAEQYARAALEIMPITSWGVTVGSPLGSLVIALTAMGRFDDVHDILDRPVLDAMFESRYGLHYLYARGRYSLAVGQAALALRDFQLCGELTGRWGLDVPGLLPWRAGAAEACLQLGRTEQAAKLIEDQLSRCNSRTPRELGMTIRLLAATSELRHRPMLLRKSADMLQNGGDRYEQARSLFDLAEAYRGLGEHRRVGMIMIRARALMKECGAEIGGPQAAAETGKQTAPALSGGSAALLSEAERRVAVLAAAGHTNREIAGELYLTVSTVEQHLTRIYRKLDITSRADLPAVLEFGGAAVG</sequence>
<dbReference type="SUPFAM" id="SSF48452">
    <property type="entry name" value="TPR-like"/>
    <property type="match status" value="1"/>
</dbReference>
<evidence type="ECO:0000256" key="2">
    <source>
        <dbReference type="ARBA" id="ARBA00022840"/>
    </source>
</evidence>
<evidence type="ECO:0000256" key="1">
    <source>
        <dbReference type="ARBA" id="ARBA00022741"/>
    </source>
</evidence>
<dbReference type="InterPro" id="IPR041664">
    <property type="entry name" value="AAA_16"/>
</dbReference>
<dbReference type="PROSITE" id="PS50043">
    <property type="entry name" value="HTH_LUXR_2"/>
    <property type="match status" value="1"/>
</dbReference>
<feature type="domain" description="HTH luxR-type" evidence="3">
    <location>
        <begin position="859"/>
        <end position="924"/>
    </location>
</feature>
<dbReference type="Gene3D" id="1.25.40.10">
    <property type="entry name" value="Tetratricopeptide repeat domain"/>
    <property type="match status" value="1"/>
</dbReference>
<accession>A0ABQ4FNW5</accession>
<dbReference type="Proteomes" id="UP000651728">
    <property type="component" value="Unassembled WGS sequence"/>
</dbReference>
<comment type="caution">
    <text evidence="4">The sequence shown here is derived from an EMBL/GenBank/DDBJ whole genome shotgun (WGS) entry which is preliminary data.</text>
</comment>
<dbReference type="InterPro" id="IPR036388">
    <property type="entry name" value="WH-like_DNA-bd_sf"/>
</dbReference>
<evidence type="ECO:0000313" key="4">
    <source>
        <dbReference type="EMBL" id="GIH36508.1"/>
    </source>
</evidence>
<dbReference type="PANTHER" id="PTHR16305:SF35">
    <property type="entry name" value="TRANSCRIPTIONAL ACTIVATOR DOMAIN"/>
    <property type="match status" value="1"/>
</dbReference>
<dbReference type="CDD" id="cd06170">
    <property type="entry name" value="LuxR_C_like"/>
    <property type="match status" value="1"/>
</dbReference>
<dbReference type="RefSeq" id="WP_204289113.1">
    <property type="nucleotide sequence ID" value="NZ_BAABEJ010000031.1"/>
</dbReference>
<evidence type="ECO:0000259" key="3">
    <source>
        <dbReference type="PROSITE" id="PS50043"/>
    </source>
</evidence>
<gene>
    <name evidence="4" type="ORF">Mam01_66720</name>
</gene>
<dbReference type="PANTHER" id="PTHR16305">
    <property type="entry name" value="TESTICULAR SOLUBLE ADENYLYL CYCLASE"/>
    <property type="match status" value="1"/>
</dbReference>
<dbReference type="SMART" id="SM00421">
    <property type="entry name" value="HTH_LUXR"/>
    <property type="match status" value="1"/>
</dbReference>
<keyword evidence="1" id="KW-0547">Nucleotide-binding</keyword>
<organism evidence="4 5">
    <name type="scientific">Microbispora amethystogenes</name>
    <dbReference type="NCBI Taxonomy" id="1427754"/>
    <lineage>
        <taxon>Bacteria</taxon>
        <taxon>Bacillati</taxon>
        <taxon>Actinomycetota</taxon>
        <taxon>Actinomycetes</taxon>
        <taxon>Streptosporangiales</taxon>
        <taxon>Streptosporangiaceae</taxon>
        <taxon>Microbispora</taxon>
    </lineage>
</organism>
<dbReference type="PRINTS" id="PR00038">
    <property type="entry name" value="HTHLUXR"/>
</dbReference>
<dbReference type="Gene3D" id="1.10.10.10">
    <property type="entry name" value="Winged helix-like DNA-binding domain superfamily/Winged helix DNA-binding domain"/>
    <property type="match status" value="1"/>
</dbReference>